<dbReference type="InterPro" id="IPR021457">
    <property type="entry name" value="DUF3108"/>
</dbReference>
<comment type="caution">
    <text evidence="1">The sequence shown here is derived from an EMBL/GenBank/DDBJ whole genome shotgun (WGS) entry which is preliminary data.</text>
</comment>
<reference evidence="1" key="1">
    <citation type="journal article" date="2015" name="Int. J. Syst. Evol. Microbiol.">
        <title>Rhizobium alvei sp. nov., isolated from a freshwater river.</title>
        <authorList>
            <person name="Sheu S.Y."/>
            <person name="Huang H.W."/>
            <person name="Young C.C."/>
            <person name="Chen W.M."/>
        </authorList>
    </citation>
    <scope>NUCLEOTIDE SEQUENCE</scope>
    <source>
        <strain evidence="1">TNR-22</strain>
    </source>
</reference>
<evidence type="ECO:0000313" key="2">
    <source>
        <dbReference type="Proteomes" id="UP001174932"/>
    </source>
</evidence>
<accession>A0ABT8YRF7</accession>
<organism evidence="1 2">
    <name type="scientific">Rhizobium alvei</name>
    <dbReference type="NCBI Taxonomy" id="1132659"/>
    <lineage>
        <taxon>Bacteria</taxon>
        <taxon>Pseudomonadati</taxon>
        <taxon>Pseudomonadota</taxon>
        <taxon>Alphaproteobacteria</taxon>
        <taxon>Hyphomicrobiales</taxon>
        <taxon>Rhizobiaceae</taxon>
        <taxon>Rhizobium/Agrobacterium group</taxon>
        <taxon>Rhizobium</taxon>
    </lineage>
</organism>
<proteinExistence type="predicted"/>
<protein>
    <submittedName>
        <fullName evidence="1">DUF3108 domain-containing protein</fullName>
    </submittedName>
</protein>
<reference evidence="1" key="2">
    <citation type="submission" date="2023-07" db="EMBL/GenBank/DDBJ databases">
        <authorList>
            <person name="Shen H."/>
        </authorList>
    </citation>
    <scope>NUCLEOTIDE SEQUENCE</scope>
    <source>
        <strain evidence="1">TNR-22</strain>
    </source>
</reference>
<sequence length="281" mass="31591">MLSEAIFTSICHQNSIDCTRGNRMRPIAPVLSSLLILAFSGLSAFADEARNRTDYTIALSGLPLASAVFQAVKHSDDYEIEAQIHSTGIANVITSTKAQMRSVGTLQNGQLKPQRFFFRYRYGKRNRLFDTSFKNGNVVSSIIEPKPKESRRKNWIEIRPEHLKAVTDPIAAFISPADSDPCRAKIQVYDGEARLDLMLEAKGTDQFRTHGFSGSVIKCSLRYIPRSGYRKNHSDIEYVRKLKGIEIWFAKSAILNVYAPVFLSVPTKYGTLTMRATRFDG</sequence>
<keyword evidence="2" id="KW-1185">Reference proteome</keyword>
<gene>
    <name evidence="1" type="ORF">Q4481_20300</name>
</gene>
<name>A0ABT8YRF7_9HYPH</name>
<dbReference type="EMBL" id="JAUOZU010000016">
    <property type="protein sequence ID" value="MDO6966300.1"/>
    <property type="molecule type" value="Genomic_DNA"/>
</dbReference>
<dbReference type="Pfam" id="PF11306">
    <property type="entry name" value="DUF3108"/>
    <property type="match status" value="1"/>
</dbReference>
<dbReference type="RefSeq" id="WP_304378218.1">
    <property type="nucleotide sequence ID" value="NZ_JAUOZU010000016.1"/>
</dbReference>
<evidence type="ECO:0000313" key="1">
    <source>
        <dbReference type="EMBL" id="MDO6966300.1"/>
    </source>
</evidence>
<dbReference type="Proteomes" id="UP001174932">
    <property type="component" value="Unassembled WGS sequence"/>
</dbReference>